<evidence type="ECO:0000313" key="1">
    <source>
        <dbReference type="EMBL" id="KAH9836425.1"/>
    </source>
</evidence>
<proteinExistence type="predicted"/>
<comment type="caution">
    <text evidence="1">The sequence shown here is derived from an EMBL/GenBank/DDBJ whole genome shotgun (WGS) entry which is preliminary data.</text>
</comment>
<name>A0A9W7SWI3_9PEZI</name>
<evidence type="ECO:0000313" key="2">
    <source>
        <dbReference type="Proteomes" id="UP001138500"/>
    </source>
</evidence>
<dbReference type="EMBL" id="RIBY02000879">
    <property type="protein sequence ID" value="KAH9836425.1"/>
    <property type="molecule type" value="Genomic_DNA"/>
</dbReference>
<dbReference type="AlphaFoldDB" id="A0A9W7SWI3"/>
<organism evidence="1 2">
    <name type="scientific">Teratosphaeria destructans</name>
    <dbReference type="NCBI Taxonomy" id="418781"/>
    <lineage>
        <taxon>Eukaryota</taxon>
        <taxon>Fungi</taxon>
        <taxon>Dikarya</taxon>
        <taxon>Ascomycota</taxon>
        <taxon>Pezizomycotina</taxon>
        <taxon>Dothideomycetes</taxon>
        <taxon>Dothideomycetidae</taxon>
        <taxon>Mycosphaerellales</taxon>
        <taxon>Teratosphaeriaceae</taxon>
        <taxon>Teratosphaeria</taxon>
    </lineage>
</organism>
<protein>
    <submittedName>
        <fullName evidence="1">Uncharacterized protein</fullName>
    </submittedName>
</protein>
<keyword evidence="2" id="KW-1185">Reference proteome</keyword>
<accession>A0A9W7SWI3</accession>
<dbReference type="Proteomes" id="UP001138500">
    <property type="component" value="Unassembled WGS sequence"/>
</dbReference>
<gene>
    <name evidence="1" type="ORF">Tdes44962_MAKER08495</name>
</gene>
<reference evidence="1 2" key="2">
    <citation type="journal article" date="2021" name="Curr. Genet.">
        <title>Genetic response to nitrogen starvation in the aggressive Eucalyptus foliar pathogen Teratosphaeria destructans.</title>
        <authorList>
            <person name="Havenga M."/>
            <person name="Wingfield B.D."/>
            <person name="Wingfield M.J."/>
            <person name="Dreyer L.L."/>
            <person name="Roets F."/>
            <person name="Aylward J."/>
        </authorList>
    </citation>
    <scope>NUCLEOTIDE SEQUENCE [LARGE SCALE GENOMIC DNA]</scope>
    <source>
        <strain evidence="1">CMW44962</strain>
    </source>
</reference>
<reference evidence="1 2" key="1">
    <citation type="journal article" date="2018" name="IMA Fungus">
        <title>IMA Genome-F 10: Nine draft genome sequences of Claviceps purpurea s.lat., including C. arundinis, C. humidiphila, and C. cf. spartinae, pseudomolecules for the pitch canker pathogen Fusarium circinatum, draft genome of Davidsoniella eucalypti, Grosmannia galeiformis, Quambalaria eucalypti, and Teratosphaeria destructans.</title>
        <authorList>
            <person name="Wingfield B.D."/>
            <person name="Liu M."/>
            <person name="Nguyen H.D."/>
            <person name="Lane F.A."/>
            <person name="Morgan S.W."/>
            <person name="De Vos L."/>
            <person name="Wilken P.M."/>
            <person name="Duong T.A."/>
            <person name="Aylward J."/>
            <person name="Coetzee M.P."/>
            <person name="Dadej K."/>
            <person name="De Beer Z.W."/>
            <person name="Findlay W."/>
            <person name="Havenga M."/>
            <person name="Kolarik M."/>
            <person name="Menzies J.G."/>
            <person name="Naidoo K."/>
            <person name="Pochopski O."/>
            <person name="Shoukouhi P."/>
            <person name="Santana Q.C."/>
            <person name="Seifert K.A."/>
            <person name="Soal N."/>
            <person name="Steenkamp E.T."/>
            <person name="Tatham C.T."/>
            <person name="van der Nest M.A."/>
            <person name="Wingfield M.J."/>
        </authorList>
    </citation>
    <scope>NUCLEOTIDE SEQUENCE [LARGE SCALE GENOMIC DNA]</scope>
    <source>
        <strain evidence="1">CMW44962</strain>
    </source>
</reference>
<sequence length="140" mass="15456">MARDEIFLKPPNVLLRLAVLFMRHRAIPAAVAANTIQKFGHELDALRPKKGVLSIMDRFVLGRGSQGAGLCDRIINQLIPLLLELDQELLKMQFAVAENVPCKNRQSTDESLAEADGPPDVAVLALELNVIKFLEYLSPA</sequence>